<protein>
    <submittedName>
        <fullName evidence="8">40S ribosomal protein s10 putative</fullName>
    </submittedName>
</protein>
<evidence type="ECO:0000256" key="3">
    <source>
        <dbReference type="ARBA" id="ARBA00022490"/>
    </source>
</evidence>
<reference evidence="8 9" key="1">
    <citation type="submission" date="2016-05" db="EMBL/GenBank/DDBJ databases">
        <title>First whole genome sequencing of Entamoeba histolytica HM1:IMSS-clone-6.</title>
        <authorList>
            <person name="Mukherjee Avik.K."/>
            <person name="Izumyama S."/>
            <person name="Nakada-Tsukui K."/>
            <person name="Nozaki T."/>
        </authorList>
    </citation>
    <scope>NUCLEOTIDE SEQUENCE [LARGE SCALE GENOMIC DNA]</scope>
    <source>
        <strain evidence="8 9">HM1:IMSS clone 6</strain>
    </source>
</reference>
<dbReference type="InterPro" id="IPR005326">
    <property type="entry name" value="Plectin_eS10_N"/>
</dbReference>
<dbReference type="PANTHER" id="PTHR12146">
    <property type="entry name" value="40S RIBOSOMAL PROTEIN S10"/>
    <property type="match status" value="1"/>
</dbReference>
<evidence type="ECO:0000256" key="6">
    <source>
        <dbReference type="SAM" id="MobiDB-lite"/>
    </source>
</evidence>
<dbReference type="PANTHER" id="PTHR12146:SF0">
    <property type="entry name" value="RIBOSOMAL PROTEIN S10"/>
    <property type="match status" value="1"/>
</dbReference>
<evidence type="ECO:0000256" key="5">
    <source>
        <dbReference type="ARBA" id="ARBA00023274"/>
    </source>
</evidence>
<dbReference type="VEuPathDB" id="AmoebaDB:EHI8A_018080"/>
<dbReference type="GO" id="GO:0000822">
    <property type="term" value="F:inositol hexakisphosphate binding"/>
    <property type="evidence" value="ECO:0007669"/>
    <property type="project" value="EnsemblProtists"/>
</dbReference>
<keyword evidence="5" id="KW-0687">Ribonucleoprotein</keyword>
<dbReference type="EMBL" id="BDEQ01000001">
    <property type="protein sequence ID" value="GAT92607.1"/>
    <property type="molecule type" value="Genomic_DNA"/>
</dbReference>
<dbReference type="Gene3D" id="1.10.10.10">
    <property type="entry name" value="Winged helix-like DNA-binding domain superfamily/Winged helix DNA-binding domain"/>
    <property type="match status" value="1"/>
</dbReference>
<accession>A0A5K1U299</accession>
<dbReference type="VEuPathDB" id="AmoebaDB:KM1_031070"/>
<evidence type="ECO:0000256" key="2">
    <source>
        <dbReference type="ARBA" id="ARBA00007278"/>
    </source>
</evidence>
<gene>
    <name evidence="8" type="ORF">CL6EHI_197030</name>
</gene>
<evidence type="ECO:0000313" key="8">
    <source>
        <dbReference type="EMBL" id="GAT92607.1"/>
    </source>
</evidence>
<proteinExistence type="inferred from homology"/>
<dbReference type="GO" id="GO:0022627">
    <property type="term" value="C:cytosolic small ribosomal subunit"/>
    <property type="evidence" value="ECO:0007669"/>
    <property type="project" value="TreeGrafter"/>
</dbReference>
<dbReference type="InterPro" id="IPR036388">
    <property type="entry name" value="WH-like_DNA-bd_sf"/>
</dbReference>
<keyword evidence="4 8" id="KW-0689">Ribosomal protein</keyword>
<evidence type="ECO:0000256" key="1">
    <source>
        <dbReference type="ARBA" id="ARBA00004496"/>
    </source>
</evidence>
<name>A0A5K1U299_ENTHI</name>
<dbReference type="GO" id="GO:0003723">
    <property type="term" value="F:RNA binding"/>
    <property type="evidence" value="ECO:0007669"/>
    <property type="project" value="TreeGrafter"/>
</dbReference>
<dbReference type="OMA" id="NWQHLYF"/>
<feature type="region of interest" description="Disordered" evidence="6">
    <location>
        <begin position="100"/>
        <end position="127"/>
    </location>
</feature>
<sequence>MRIATKDIIAIYKQLFNDGCIVCHKDFVCLHPVFGIPNLQVFMLMKGLATKKCVKETCNWRCLYWTLNDEGIAYLRQKLALPEDAVPSTLKQSIHTAVHDEAKQIQGERKLKKDFNAGKKPEMKKAE</sequence>
<dbReference type="InterPro" id="IPR037447">
    <property type="entry name" value="Ribosomal_eS10"/>
</dbReference>
<evidence type="ECO:0000256" key="4">
    <source>
        <dbReference type="ARBA" id="ARBA00022980"/>
    </source>
</evidence>
<comment type="subcellular location">
    <subcellularLocation>
        <location evidence="1">Cytoplasm</location>
    </subcellularLocation>
</comment>
<dbReference type="VEuPathDB" id="AmoebaDB:EHI7A_083570"/>
<dbReference type="Pfam" id="PF03501">
    <property type="entry name" value="S10_plectin"/>
    <property type="match status" value="1"/>
</dbReference>
<comment type="caution">
    <text evidence="8">The sequence shown here is derived from an EMBL/GenBank/DDBJ whole genome shotgun (WGS) entry which is preliminary data.</text>
</comment>
<comment type="similarity">
    <text evidence="2">Belongs to the eukaryotic ribosomal protein eS10 family.</text>
</comment>
<dbReference type="Proteomes" id="UP000078387">
    <property type="component" value="Unassembled WGS sequence"/>
</dbReference>
<dbReference type="GO" id="GO:0003735">
    <property type="term" value="F:structural constituent of ribosome"/>
    <property type="evidence" value="ECO:0007669"/>
    <property type="project" value="TreeGrafter"/>
</dbReference>
<evidence type="ECO:0000259" key="7">
    <source>
        <dbReference type="Pfam" id="PF03501"/>
    </source>
</evidence>
<dbReference type="VEuPathDB" id="AmoebaDB:EHI_197030"/>
<dbReference type="VEuPathDB" id="AmoebaDB:EHI5A_028240"/>
<dbReference type="AlphaFoldDB" id="A0A5K1U299"/>
<keyword evidence="3" id="KW-0963">Cytoplasm</keyword>
<feature type="domain" description="Plectin/eS10 N-terminal" evidence="7">
    <location>
        <begin position="4"/>
        <end position="93"/>
    </location>
</feature>
<organism evidence="8 9">
    <name type="scientific">Entamoeba histolytica</name>
    <dbReference type="NCBI Taxonomy" id="5759"/>
    <lineage>
        <taxon>Eukaryota</taxon>
        <taxon>Amoebozoa</taxon>
        <taxon>Evosea</taxon>
        <taxon>Archamoebae</taxon>
        <taxon>Mastigamoebida</taxon>
        <taxon>Entamoebidae</taxon>
        <taxon>Entamoeba</taxon>
    </lineage>
</organism>
<evidence type="ECO:0000313" key="9">
    <source>
        <dbReference type="Proteomes" id="UP000078387"/>
    </source>
</evidence>